<dbReference type="GeneID" id="17319895"/>
<dbReference type="Proteomes" id="UP000012073">
    <property type="component" value="Unassembled WGS sequence"/>
</dbReference>
<reference evidence="4" key="1">
    <citation type="journal article" date="2013" name="Proc. Natl. Acad. Sci. U.S.A.">
        <title>Genome structure and metabolic features in the red seaweed Chondrus crispus shed light on evolution of the Archaeplastida.</title>
        <authorList>
            <person name="Collen J."/>
            <person name="Porcel B."/>
            <person name="Carre W."/>
            <person name="Ball S.G."/>
            <person name="Chaparro C."/>
            <person name="Tonon T."/>
            <person name="Barbeyron T."/>
            <person name="Michel G."/>
            <person name="Noel B."/>
            <person name="Valentin K."/>
            <person name="Elias M."/>
            <person name="Artiguenave F."/>
            <person name="Arun A."/>
            <person name="Aury J.M."/>
            <person name="Barbosa-Neto J.F."/>
            <person name="Bothwell J.H."/>
            <person name="Bouget F.Y."/>
            <person name="Brillet L."/>
            <person name="Cabello-Hurtado F."/>
            <person name="Capella-Gutierrez S."/>
            <person name="Charrier B."/>
            <person name="Cladiere L."/>
            <person name="Cock J.M."/>
            <person name="Coelho S.M."/>
            <person name="Colleoni C."/>
            <person name="Czjzek M."/>
            <person name="Da Silva C."/>
            <person name="Delage L."/>
            <person name="Denoeud F."/>
            <person name="Deschamps P."/>
            <person name="Dittami S.M."/>
            <person name="Gabaldon T."/>
            <person name="Gachon C.M."/>
            <person name="Groisillier A."/>
            <person name="Herve C."/>
            <person name="Jabbari K."/>
            <person name="Katinka M."/>
            <person name="Kloareg B."/>
            <person name="Kowalczyk N."/>
            <person name="Labadie K."/>
            <person name="Leblanc C."/>
            <person name="Lopez P.J."/>
            <person name="McLachlan D.H."/>
            <person name="Meslet-Cladiere L."/>
            <person name="Moustafa A."/>
            <person name="Nehr Z."/>
            <person name="Nyvall Collen P."/>
            <person name="Panaud O."/>
            <person name="Partensky F."/>
            <person name="Poulain J."/>
            <person name="Rensing S.A."/>
            <person name="Rousvoal S."/>
            <person name="Samson G."/>
            <person name="Symeonidi A."/>
            <person name="Weissenbach J."/>
            <person name="Zambounis A."/>
            <person name="Wincker P."/>
            <person name="Boyen C."/>
        </authorList>
    </citation>
    <scope>NUCLEOTIDE SEQUENCE [LARGE SCALE GENOMIC DNA]</scope>
    <source>
        <strain evidence="4">cv. Stackhouse</strain>
    </source>
</reference>
<dbReference type="Gene3D" id="3.30.420.10">
    <property type="entry name" value="Ribonuclease H-like superfamily/Ribonuclease H"/>
    <property type="match status" value="1"/>
</dbReference>
<dbReference type="Gene3D" id="1.10.150.80">
    <property type="entry name" value="HRDC domain"/>
    <property type="match status" value="1"/>
</dbReference>
<feature type="compositionally biased region" description="Polar residues" evidence="1">
    <location>
        <begin position="592"/>
        <end position="605"/>
    </location>
</feature>
<dbReference type="GO" id="GO:0003727">
    <property type="term" value="F:single-stranded RNA binding"/>
    <property type="evidence" value="ECO:0007669"/>
    <property type="project" value="TreeGrafter"/>
</dbReference>
<organism evidence="3 4">
    <name type="scientific">Chondrus crispus</name>
    <name type="common">Carrageen Irish moss</name>
    <name type="synonym">Polymorpha crispa</name>
    <dbReference type="NCBI Taxonomy" id="2769"/>
    <lineage>
        <taxon>Eukaryota</taxon>
        <taxon>Rhodophyta</taxon>
        <taxon>Florideophyceae</taxon>
        <taxon>Rhodymeniophycidae</taxon>
        <taxon>Gigartinales</taxon>
        <taxon>Gigartinaceae</taxon>
        <taxon>Chondrus</taxon>
    </lineage>
</organism>
<dbReference type="SUPFAM" id="SSF47819">
    <property type="entry name" value="HRDC-like"/>
    <property type="match status" value="1"/>
</dbReference>
<gene>
    <name evidence="3" type="ORF">CHC_T00009099001</name>
</gene>
<dbReference type="GO" id="GO:0071051">
    <property type="term" value="P:poly(A)-dependent snoRNA 3'-end processing"/>
    <property type="evidence" value="ECO:0007669"/>
    <property type="project" value="TreeGrafter"/>
</dbReference>
<dbReference type="GO" id="GO:0071035">
    <property type="term" value="P:nuclear polyadenylation-dependent rRNA catabolic process"/>
    <property type="evidence" value="ECO:0007669"/>
    <property type="project" value="TreeGrafter"/>
</dbReference>
<dbReference type="GO" id="GO:0071040">
    <property type="term" value="P:nuclear polyadenylation-dependent antisense transcript catabolic process"/>
    <property type="evidence" value="ECO:0007669"/>
    <property type="project" value="TreeGrafter"/>
</dbReference>
<dbReference type="AlphaFoldDB" id="R7Q3D8"/>
<dbReference type="GO" id="GO:0000176">
    <property type="term" value="C:nuclear exosome (RNase complex)"/>
    <property type="evidence" value="ECO:0007669"/>
    <property type="project" value="TreeGrafter"/>
</dbReference>
<feature type="region of interest" description="Disordered" evidence="1">
    <location>
        <begin position="577"/>
        <end position="606"/>
    </location>
</feature>
<dbReference type="SMART" id="SM00474">
    <property type="entry name" value="35EXOc"/>
    <property type="match status" value="1"/>
</dbReference>
<accession>R7Q3D8</accession>
<feature type="region of interest" description="Disordered" evidence="1">
    <location>
        <begin position="807"/>
        <end position="954"/>
    </location>
</feature>
<evidence type="ECO:0000256" key="1">
    <source>
        <dbReference type="SAM" id="MobiDB-lite"/>
    </source>
</evidence>
<feature type="compositionally biased region" description="Basic and acidic residues" evidence="1">
    <location>
        <begin position="899"/>
        <end position="930"/>
    </location>
</feature>
<evidence type="ECO:0000313" key="3">
    <source>
        <dbReference type="EMBL" id="CDF32514.1"/>
    </source>
</evidence>
<dbReference type="GO" id="GO:0071038">
    <property type="term" value="P:TRAMP-dependent tRNA surveillance pathway"/>
    <property type="evidence" value="ECO:0007669"/>
    <property type="project" value="TreeGrafter"/>
</dbReference>
<dbReference type="STRING" id="2769.R7Q3D8"/>
<feature type="compositionally biased region" description="Basic residues" evidence="1">
    <location>
        <begin position="931"/>
        <end position="942"/>
    </location>
</feature>
<dbReference type="InterPro" id="IPR010997">
    <property type="entry name" value="HRDC-like_sf"/>
</dbReference>
<dbReference type="GO" id="GO:0071037">
    <property type="term" value="P:nuclear polyadenylation-dependent snRNA catabolic process"/>
    <property type="evidence" value="ECO:0007669"/>
    <property type="project" value="TreeGrafter"/>
</dbReference>
<feature type="compositionally biased region" description="Polar residues" evidence="1">
    <location>
        <begin position="740"/>
        <end position="749"/>
    </location>
</feature>
<dbReference type="GO" id="GO:0071044">
    <property type="term" value="P:histone mRNA catabolic process"/>
    <property type="evidence" value="ECO:0007669"/>
    <property type="project" value="TreeGrafter"/>
</dbReference>
<dbReference type="PANTHER" id="PTHR12124">
    <property type="entry name" value="POLYMYOSITIS/SCLERODERMA AUTOANTIGEN-RELATED"/>
    <property type="match status" value="1"/>
</dbReference>
<dbReference type="SUPFAM" id="SSF53098">
    <property type="entry name" value="Ribonuclease H-like"/>
    <property type="match status" value="1"/>
</dbReference>
<sequence>MAPKPDADKKSSHATVPASKAHCVRVLKSLRRTAVESDPLPQGDDLELLHAVCPETSASLRRATRRVRAAVSAAAACYVPAATDPESESSDSAPSVAAEALFDRVHEATDEALEQFNAALDRARGIQDAEPLETGAVGPETRLGSGRHRECAWVEMEKPQMAFPDWPVDNSDTAFVPPGVAGAKGADVDVYLQELYQANSKASGGEMEGKHPYEEEIRAAEEEMAARVFKKEDTVVYRSMKSTPCTFIKTEEKLFEVANRLKRVGEVAIDIENHSVRSFQGFTCLIQMSTRREDVVVDALALRGSVHRALAPIFADESIVKVLHGADKDVQWLERDFGVFVVNMFDTGQAARLLKFPSAALSYLQARFCDVTGTSKKKFQLSDWRQRPLPDDMFQYARSDTHYLLYIYDRLKTELADKELTAKAWKRSAVVARKRYKKTRYDGGIPRHLCAKYGLGFDAHQIRLLEELYGWRDRKGREEDESLNYVAPLGSLFGIVRARDRVRTVEGLMKYGFPSKSVPPMIKANADEIVRLIVDSLDAKLGDLEKKCAARPAPIQSSGAGDGAKEVPKGVAMHRKEAKEGLPSGGSLPLRSKTTASTEQPQVTLKASALRKSRLYDSDSSDSDIDEGSVSKVEVGVLNPAPGGEGSAGGLSVLSLTKPDALASSPRELPGPPESDPNPRTLAENAKPICTVTMAKKSVFNLSDTDDGDDSSDELPVKSVSELDAAVYSKKAKATRAEKQTNYLTQEMGASSKRDEGPSILAARQSVFNLSDDDSDDEEERRPLGATAHILVRKGILEQIHSGMNGFMPKSSDGFRVETAPASDEELTPEPIINNSPVETKRKRDNEDKLDQRPFMSLEERFGSSCVKKRRKNSKKKKKRVAMPEAAPVIPAFNYTKALQEEKKKREEAKKDEPYDAMQKLRLDWKPDGKGKKRPRKARKHPASGSRSMSFSRR</sequence>
<dbReference type="EMBL" id="HG001512">
    <property type="protein sequence ID" value="CDF32514.1"/>
    <property type="molecule type" value="Genomic_DNA"/>
</dbReference>
<dbReference type="GO" id="GO:0071036">
    <property type="term" value="P:nuclear polyadenylation-dependent snoRNA catabolic process"/>
    <property type="evidence" value="ECO:0007669"/>
    <property type="project" value="TreeGrafter"/>
</dbReference>
<protein>
    <submittedName>
        <fullName evidence="3">Exosome component 10 Rrp6</fullName>
    </submittedName>
</protein>
<dbReference type="OrthoDB" id="2250022at2759"/>
<feature type="compositionally biased region" description="Basic and acidic residues" evidence="1">
    <location>
        <begin position="839"/>
        <end position="862"/>
    </location>
</feature>
<feature type="region of interest" description="Disordered" evidence="1">
    <location>
        <begin position="701"/>
        <end position="784"/>
    </location>
</feature>
<dbReference type="InterPro" id="IPR012337">
    <property type="entry name" value="RNaseH-like_sf"/>
</dbReference>
<evidence type="ECO:0000313" key="4">
    <source>
        <dbReference type="Proteomes" id="UP000012073"/>
    </source>
</evidence>
<dbReference type="GO" id="GO:0000467">
    <property type="term" value="P:exonucleolytic trimming to generate mature 3'-end of 5.8S rRNA from tricistronic rRNA transcript (SSU-rRNA, 5.8S rRNA, LSU-rRNA)"/>
    <property type="evidence" value="ECO:0007669"/>
    <property type="project" value="InterPro"/>
</dbReference>
<feature type="domain" description="3'-5' exonuclease" evidence="2">
    <location>
        <begin position="245"/>
        <end position="416"/>
    </location>
</feature>
<dbReference type="PANTHER" id="PTHR12124:SF47">
    <property type="entry name" value="EXOSOME COMPONENT 10"/>
    <property type="match status" value="1"/>
</dbReference>
<dbReference type="GO" id="GO:0005730">
    <property type="term" value="C:nucleolus"/>
    <property type="evidence" value="ECO:0007669"/>
    <property type="project" value="TreeGrafter"/>
</dbReference>
<dbReference type="InterPro" id="IPR045092">
    <property type="entry name" value="Rrp6-like"/>
</dbReference>
<dbReference type="RefSeq" id="XP_005712179.1">
    <property type="nucleotide sequence ID" value="XM_005712122.1"/>
</dbReference>
<feature type="region of interest" description="Disordered" evidence="1">
    <location>
        <begin position="661"/>
        <end position="688"/>
    </location>
</feature>
<dbReference type="GO" id="GO:0071039">
    <property type="term" value="P:nuclear polyadenylation-dependent CUT catabolic process"/>
    <property type="evidence" value="ECO:0007669"/>
    <property type="project" value="TreeGrafter"/>
</dbReference>
<keyword evidence="4" id="KW-1185">Reference proteome</keyword>
<dbReference type="InterPro" id="IPR044876">
    <property type="entry name" value="HRDC_dom_sf"/>
</dbReference>
<dbReference type="GO" id="GO:0000166">
    <property type="term" value="F:nucleotide binding"/>
    <property type="evidence" value="ECO:0007669"/>
    <property type="project" value="InterPro"/>
</dbReference>
<dbReference type="InterPro" id="IPR002562">
    <property type="entry name" value="3'-5'_exonuclease_dom"/>
</dbReference>
<feature type="compositionally biased region" description="Acidic residues" evidence="1">
    <location>
        <begin position="704"/>
        <end position="713"/>
    </location>
</feature>
<evidence type="ECO:0000259" key="2">
    <source>
        <dbReference type="SMART" id="SM00474"/>
    </source>
</evidence>
<dbReference type="Pfam" id="PF01612">
    <property type="entry name" value="DNA_pol_A_exo1"/>
    <property type="match status" value="1"/>
</dbReference>
<dbReference type="GO" id="GO:0000175">
    <property type="term" value="F:3'-5'-RNA exonuclease activity"/>
    <property type="evidence" value="ECO:0007669"/>
    <property type="project" value="InterPro"/>
</dbReference>
<name>R7Q3D8_CHOCR</name>
<proteinExistence type="predicted"/>
<feature type="compositionally biased region" description="Polar residues" evidence="1">
    <location>
        <begin position="945"/>
        <end position="954"/>
    </location>
</feature>
<dbReference type="InterPro" id="IPR036397">
    <property type="entry name" value="RNaseH_sf"/>
</dbReference>
<dbReference type="KEGG" id="ccp:CHC_T00009099001"/>
<feature type="compositionally biased region" description="Basic residues" evidence="1">
    <location>
        <begin position="867"/>
        <end position="881"/>
    </location>
</feature>
<dbReference type="Gramene" id="CDF32514">
    <property type="protein sequence ID" value="CDF32514"/>
    <property type="gene ID" value="CHC_T00009099001"/>
</dbReference>